<dbReference type="Gene3D" id="3.40.50.11010">
    <property type="match status" value="1"/>
</dbReference>
<dbReference type="Pfam" id="PF13692">
    <property type="entry name" value="Glyco_trans_1_4"/>
    <property type="match status" value="1"/>
</dbReference>
<reference evidence="2 3" key="1">
    <citation type="submission" date="2016-04" db="EMBL/GenBank/DDBJ databases">
        <title>Draft Genome Sequences of Staphylococcus capitis Strain H36, S. capitis Strain H65, S. cohnii Strain H62, S. hominis Strain H69, Mycobacterium iranicum Strain H39, Plantibacter sp. Strain H53, Pseudomonas oryzihabitans Strain H72, and Microbacterium sp. Strain H83, isolated from residential settings.</title>
        <authorList>
            <person name="Lymperopoulou D."/>
            <person name="Adams R.I."/>
            <person name="Lindow S."/>
            <person name="Coil D.A."/>
            <person name="Jospin G."/>
            <person name="Eisen J.A."/>
        </authorList>
    </citation>
    <scope>NUCLEOTIDE SEQUENCE [LARGE SCALE GENOMIC DNA]</scope>
    <source>
        <strain evidence="2 3">H72</strain>
    </source>
</reference>
<accession>A0A178LC78</accession>
<sequence length="392" mass="43864">MSWAGPHTETIGKTKQPARVAERPLDPARPLLLCLAHLRWSFVYQRPQHEMVRFAEHYNVLYCEEPLDTTDGRSHLEVRVEENGVRVLVPHLPRGLSAEARACAQQELLQTYLQELRQPVAVAWYFTPMALDYAGEIPAQTLVYDCMDELSAFRGAPPALLQRERELLQRADLVFTGGYSLYEAKRDRHPRVFPFPSSVDVAHFGQARAALPEPADQAGLARPRLGFYGVIDERLDLDLLAAVARLRPQWQWVILGPVVKIDPASLPQLPNLHYLGGKTYDELPAYLAGWDVALMPFALNEATRFISPTKTPEYLAGGCPVVSTPITDVVRTYGDSGVVWIAEGAEAFVTACEAALASQDQREAFLARADALLTGMSWDSTCDLMREKIQWR</sequence>
<keyword evidence="2" id="KW-0808">Transferase</keyword>
<evidence type="ECO:0000313" key="2">
    <source>
        <dbReference type="EMBL" id="OAN27807.1"/>
    </source>
</evidence>
<name>A0A178LC78_9PSED</name>
<dbReference type="Proteomes" id="UP000078356">
    <property type="component" value="Unassembled WGS sequence"/>
</dbReference>
<proteinExistence type="predicted"/>
<dbReference type="PANTHER" id="PTHR12526:SF630">
    <property type="entry name" value="GLYCOSYLTRANSFERASE"/>
    <property type="match status" value="1"/>
</dbReference>
<dbReference type="AlphaFoldDB" id="A0A178LC78"/>
<organism evidence="2 3">
    <name type="scientific">Pseudomonas oryzihabitans</name>
    <dbReference type="NCBI Taxonomy" id="47885"/>
    <lineage>
        <taxon>Bacteria</taxon>
        <taxon>Pseudomonadati</taxon>
        <taxon>Pseudomonadota</taxon>
        <taxon>Gammaproteobacteria</taxon>
        <taxon>Pseudomonadales</taxon>
        <taxon>Pseudomonadaceae</taxon>
        <taxon>Pseudomonas</taxon>
    </lineage>
</organism>
<dbReference type="CDD" id="cd04950">
    <property type="entry name" value="GT4_TuaH-like"/>
    <property type="match status" value="1"/>
</dbReference>
<protein>
    <submittedName>
        <fullName evidence="2">Glycosyl transferase</fullName>
    </submittedName>
</protein>
<evidence type="ECO:0000313" key="3">
    <source>
        <dbReference type="Proteomes" id="UP000078356"/>
    </source>
</evidence>
<feature type="region of interest" description="Disordered" evidence="1">
    <location>
        <begin position="1"/>
        <end position="21"/>
    </location>
</feature>
<evidence type="ECO:0000256" key="1">
    <source>
        <dbReference type="SAM" id="MobiDB-lite"/>
    </source>
</evidence>
<dbReference type="EMBL" id="LWCR01000026">
    <property type="protein sequence ID" value="OAN27807.1"/>
    <property type="molecule type" value="Genomic_DNA"/>
</dbReference>
<dbReference type="GO" id="GO:0016740">
    <property type="term" value="F:transferase activity"/>
    <property type="evidence" value="ECO:0007669"/>
    <property type="project" value="UniProtKB-KW"/>
</dbReference>
<dbReference type="RefSeq" id="WP_017639609.1">
    <property type="nucleotide sequence ID" value="NZ_LWCR01000026.1"/>
</dbReference>
<dbReference type="PANTHER" id="PTHR12526">
    <property type="entry name" value="GLYCOSYLTRANSFERASE"/>
    <property type="match status" value="1"/>
</dbReference>
<comment type="caution">
    <text evidence="2">The sequence shown here is derived from an EMBL/GenBank/DDBJ whole genome shotgun (WGS) entry which is preliminary data.</text>
</comment>
<dbReference type="Gene3D" id="3.40.50.2000">
    <property type="entry name" value="Glycogen Phosphorylase B"/>
    <property type="match status" value="1"/>
</dbReference>
<dbReference type="OrthoDB" id="9769600at2"/>
<dbReference type="SUPFAM" id="SSF53756">
    <property type="entry name" value="UDP-Glycosyltransferase/glycogen phosphorylase"/>
    <property type="match status" value="1"/>
</dbReference>
<gene>
    <name evidence="2" type="ORF">A4V15_21295</name>
</gene>